<protein>
    <submittedName>
        <fullName evidence="2">Uncharacterized protein</fullName>
    </submittedName>
</protein>
<evidence type="ECO:0000313" key="2">
    <source>
        <dbReference type="EMBL" id="CAF1602208.1"/>
    </source>
</evidence>
<accession>A0A816ASZ0</accession>
<proteinExistence type="predicted"/>
<dbReference type="Proteomes" id="UP000663832">
    <property type="component" value="Unassembled WGS sequence"/>
</dbReference>
<sequence length="132" mass="14978">MDRIRVYSGLYKISDIKDNQSLYTLDLDRGIAFTLYSEVLQKVALARNLNDEQCVQLFREINKNNILDGCMVSCCMIGGDTSTKTEQYVLHLLNIFVHIENTNINLIGYDVGDRIHPNSMEIYCGDGSLHAI</sequence>
<dbReference type="EMBL" id="CAJNOI010000950">
    <property type="protein sequence ID" value="CAF1366019.1"/>
    <property type="molecule type" value="Genomic_DNA"/>
</dbReference>
<gene>
    <name evidence="1" type="ORF">BJG266_LOCUS35765</name>
    <name evidence="2" type="ORF">QVE165_LOCUS52803</name>
</gene>
<dbReference type="AlphaFoldDB" id="A0A816ASZ0"/>
<reference evidence="2" key="1">
    <citation type="submission" date="2021-02" db="EMBL/GenBank/DDBJ databases">
        <authorList>
            <person name="Nowell W R."/>
        </authorList>
    </citation>
    <scope>NUCLEOTIDE SEQUENCE</scope>
</reference>
<dbReference type="EMBL" id="CAJNOM010001300">
    <property type="protein sequence ID" value="CAF1602208.1"/>
    <property type="molecule type" value="Genomic_DNA"/>
</dbReference>
<evidence type="ECO:0000313" key="1">
    <source>
        <dbReference type="EMBL" id="CAF1366019.1"/>
    </source>
</evidence>
<keyword evidence="3" id="KW-1185">Reference proteome</keyword>
<dbReference type="Proteomes" id="UP000663877">
    <property type="component" value="Unassembled WGS sequence"/>
</dbReference>
<organism evidence="2 3">
    <name type="scientific">Adineta steineri</name>
    <dbReference type="NCBI Taxonomy" id="433720"/>
    <lineage>
        <taxon>Eukaryota</taxon>
        <taxon>Metazoa</taxon>
        <taxon>Spiralia</taxon>
        <taxon>Gnathifera</taxon>
        <taxon>Rotifera</taxon>
        <taxon>Eurotatoria</taxon>
        <taxon>Bdelloidea</taxon>
        <taxon>Adinetida</taxon>
        <taxon>Adinetidae</taxon>
        <taxon>Adineta</taxon>
    </lineage>
</organism>
<comment type="caution">
    <text evidence="2">The sequence shown here is derived from an EMBL/GenBank/DDBJ whole genome shotgun (WGS) entry which is preliminary data.</text>
</comment>
<name>A0A816ASZ0_9BILA</name>
<evidence type="ECO:0000313" key="3">
    <source>
        <dbReference type="Proteomes" id="UP000663832"/>
    </source>
</evidence>
<dbReference type="OrthoDB" id="10386755at2759"/>